<accession>A0A6J5SUM6</accession>
<reference evidence="1" key="1">
    <citation type="submission" date="2020-05" db="EMBL/GenBank/DDBJ databases">
        <authorList>
            <person name="Chiriac C."/>
            <person name="Salcher M."/>
            <person name="Ghai R."/>
            <person name="Kavagutti S V."/>
        </authorList>
    </citation>
    <scope>NUCLEOTIDE SEQUENCE</scope>
</reference>
<protein>
    <submittedName>
        <fullName evidence="1">Uncharacterized protein</fullName>
    </submittedName>
</protein>
<gene>
    <name evidence="1" type="ORF">UFOVP1604_256</name>
</gene>
<proteinExistence type="predicted"/>
<organism evidence="1">
    <name type="scientific">uncultured Caudovirales phage</name>
    <dbReference type="NCBI Taxonomy" id="2100421"/>
    <lineage>
        <taxon>Viruses</taxon>
        <taxon>Duplodnaviria</taxon>
        <taxon>Heunggongvirae</taxon>
        <taxon>Uroviricota</taxon>
        <taxon>Caudoviricetes</taxon>
        <taxon>Peduoviridae</taxon>
        <taxon>Maltschvirus</taxon>
        <taxon>Maltschvirus maltsch</taxon>
    </lineage>
</organism>
<name>A0A6J5SUM6_9CAUD</name>
<dbReference type="EMBL" id="LR797474">
    <property type="protein sequence ID" value="CAB4219173.1"/>
    <property type="molecule type" value="Genomic_DNA"/>
</dbReference>
<sequence length="150" mass="16857">MVPVLTFGQRQQAMKGLPFYGRGDFSFVSNRSGFTNGISVHLLPLSDLSLPQQIEVDDFDQEIKKLNNLFKKGSRLGGVVVNSTFKNAKGNPDSIIGKFDSFKIDTKHKTIRAFIRDTNSMKLVEVYPETLSKLNESNSHLAKTFLEFLI</sequence>
<evidence type="ECO:0000313" key="1">
    <source>
        <dbReference type="EMBL" id="CAB4219173.1"/>
    </source>
</evidence>